<comment type="caution">
    <text evidence="1">The sequence shown here is derived from an EMBL/GenBank/DDBJ whole genome shotgun (WGS) entry which is preliminary data.</text>
</comment>
<dbReference type="Proteomes" id="UP000499080">
    <property type="component" value="Unassembled WGS sequence"/>
</dbReference>
<protein>
    <submittedName>
        <fullName evidence="1">Uncharacterized protein</fullName>
    </submittedName>
</protein>
<name>A0A4Y2DUG3_ARAVE</name>
<accession>A0A4Y2DUG3</accession>
<dbReference type="AlphaFoldDB" id="A0A4Y2DUG3"/>
<evidence type="ECO:0000313" key="1">
    <source>
        <dbReference type="EMBL" id="GBM20502.1"/>
    </source>
</evidence>
<reference evidence="1 2" key="1">
    <citation type="journal article" date="2019" name="Sci. Rep.">
        <title>Orb-weaving spider Araneus ventricosus genome elucidates the spidroin gene catalogue.</title>
        <authorList>
            <person name="Kono N."/>
            <person name="Nakamura H."/>
            <person name="Ohtoshi R."/>
            <person name="Moran D.A.P."/>
            <person name="Shinohara A."/>
            <person name="Yoshida Y."/>
            <person name="Fujiwara M."/>
            <person name="Mori M."/>
            <person name="Tomita M."/>
            <person name="Arakawa K."/>
        </authorList>
    </citation>
    <scope>NUCLEOTIDE SEQUENCE [LARGE SCALE GENOMIC DNA]</scope>
</reference>
<organism evidence="1 2">
    <name type="scientific">Araneus ventricosus</name>
    <name type="common">Orbweaver spider</name>
    <name type="synonym">Epeira ventricosa</name>
    <dbReference type="NCBI Taxonomy" id="182803"/>
    <lineage>
        <taxon>Eukaryota</taxon>
        <taxon>Metazoa</taxon>
        <taxon>Ecdysozoa</taxon>
        <taxon>Arthropoda</taxon>
        <taxon>Chelicerata</taxon>
        <taxon>Arachnida</taxon>
        <taxon>Araneae</taxon>
        <taxon>Araneomorphae</taxon>
        <taxon>Entelegynae</taxon>
        <taxon>Araneoidea</taxon>
        <taxon>Araneidae</taxon>
        <taxon>Araneus</taxon>
    </lineage>
</organism>
<proteinExistence type="predicted"/>
<dbReference type="EMBL" id="BGPR01000443">
    <property type="protein sequence ID" value="GBM20502.1"/>
    <property type="molecule type" value="Genomic_DNA"/>
</dbReference>
<sequence length="143" mass="15827">MDPTQCYEVDDLHNILHWSMDRMTPTKGKGDPQPRATENAVNFLKHSNTYVVTDVLSHDVSGCIGHNSATTSTTILSLPGPLIPVADEQMEEVRAVLENGSSATTSLIENFPKTNAFQDILKEISPLASSSNKERKREKNQFK</sequence>
<gene>
    <name evidence="1" type="ORF">AVEN_61046_1</name>
</gene>
<keyword evidence="2" id="KW-1185">Reference proteome</keyword>
<evidence type="ECO:0000313" key="2">
    <source>
        <dbReference type="Proteomes" id="UP000499080"/>
    </source>
</evidence>